<protein>
    <submittedName>
        <fullName evidence="9">Iron ABC transporter permease</fullName>
    </submittedName>
</protein>
<sequence>MEDNSVHKTQQKRFIYTLLIGIILAIVLFYYSLTSGTYALTFNETLRTLFFIDQDPQQQLVIFTFRLPRIILGLLVGLALGVVGGVLQAITKNELADPGILGIQSAVGFVVVCYLLFVQQSAVEQSTGGLFSMSTWGWIGGIVACLLLFSLATQQGTLDPKRLILVGIALNSGFSALTLFTSLKMNPSDFEMATVWLSGSIYSASWEQVISVLVWVVIIVPFFFVFAPILNVLQFHETTIKSFGVNANLTRFLFLLGAVGLISASVMVSGAIVFVGLLAPHIARKLVGSNYAYVLPISGIVGMNLVVLGDLIGRTIFAPAELPVGIVISIIGVPCFIYQLLRKNKKLGR</sequence>
<evidence type="ECO:0000256" key="5">
    <source>
        <dbReference type="ARBA" id="ARBA00022692"/>
    </source>
</evidence>
<feature type="transmembrane region" description="Helical" evidence="8">
    <location>
        <begin position="324"/>
        <end position="341"/>
    </location>
</feature>
<feature type="transmembrane region" description="Helical" evidence="8">
    <location>
        <begin position="163"/>
        <end position="183"/>
    </location>
</feature>
<dbReference type="GO" id="GO:0005886">
    <property type="term" value="C:plasma membrane"/>
    <property type="evidence" value="ECO:0007669"/>
    <property type="project" value="UniProtKB-SubCell"/>
</dbReference>
<dbReference type="Proteomes" id="UP000310506">
    <property type="component" value="Unassembled WGS sequence"/>
</dbReference>
<evidence type="ECO:0000256" key="7">
    <source>
        <dbReference type="ARBA" id="ARBA00023136"/>
    </source>
</evidence>
<dbReference type="Gene3D" id="1.10.3470.10">
    <property type="entry name" value="ABC transporter involved in vitamin B12 uptake, BtuC"/>
    <property type="match status" value="1"/>
</dbReference>
<dbReference type="AlphaFoldDB" id="A0A4S3B0V5"/>
<feature type="transmembrane region" description="Helical" evidence="8">
    <location>
        <begin position="14"/>
        <end position="33"/>
    </location>
</feature>
<dbReference type="PANTHER" id="PTHR30472:SF23">
    <property type="entry name" value="IRON-UPTAKE SYSTEM PERMEASE PROTEIN FEUC"/>
    <property type="match status" value="1"/>
</dbReference>
<organism evidence="9 10">
    <name type="scientific">Vagococcus silagei</name>
    <dbReference type="NCBI Taxonomy" id="2508885"/>
    <lineage>
        <taxon>Bacteria</taxon>
        <taxon>Bacillati</taxon>
        <taxon>Bacillota</taxon>
        <taxon>Bacilli</taxon>
        <taxon>Lactobacillales</taxon>
        <taxon>Enterococcaceae</taxon>
        <taxon>Vagococcus</taxon>
    </lineage>
</organism>
<comment type="subcellular location">
    <subcellularLocation>
        <location evidence="1">Cell membrane</location>
        <topology evidence="1">Multi-pass membrane protein</topology>
    </subcellularLocation>
</comment>
<name>A0A4S3B0V5_9ENTE</name>
<evidence type="ECO:0000256" key="4">
    <source>
        <dbReference type="ARBA" id="ARBA00022475"/>
    </source>
</evidence>
<evidence type="ECO:0000256" key="8">
    <source>
        <dbReference type="SAM" id="Phobius"/>
    </source>
</evidence>
<feature type="transmembrane region" description="Helical" evidence="8">
    <location>
        <begin position="70"/>
        <end position="87"/>
    </location>
</feature>
<dbReference type="GO" id="GO:0022857">
    <property type="term" value="F:transmembrane transporter activity"/>
    <property type="evidence" value="ECO:0007669"/>
    <property type="project" value="InterPro"/>
</dbReference>
<keyword evidence="7 8" id="KW-0472">Membrane</keyword>
<keyword evidence="6 8" id="KW-1133">Transmembrane helix</keyword>
<dbReference type="InterPro" id="IPR037294">
    <property type="entry name" value="ABC_BtuC-like"/>
</dbReference>
<evidence type="ECO:0000256" key="2">
    <source>
        <dbReference type="ARBA" id="ARBA00007935"/>
    </source>
</evidence>
<dbReference type="Pfam" id="PF01032">
    <property type="entry name" value="FecCD"/>
    <property type="match status" value="1"/>
</dbReference>
<evidence type="ECO:0000313" key="10">
    <source>
        <dbReference type="Proteomes" id="UP000310506"/>
    </source>
</evidence>
<evidence type="ECO:0000256" key="6">
    <source>
        <dbReference type="ARBA" id="ARBA00022989"/>
    </source>
</evidence>
<comment type="similarity">
    <text evidence="2">Belongs to the binding-protein-dependent transport system permease family. FecCD subfamily.</text>
</comment>
<feature type="transmembrane region" description="Helical" evidence="8">
    <location>
        <begin position="129"/>
        <end position="151"/>
    </location>
</feature>
<dbReference type="CDD" id="cd06550">
    <property type="entry name" value="TM_ABC_iron-siderophores_like"/>
    <property type="match status" value="1"/>
</dbReference>
<gene>
    <name evidence="9" type="ORF">ESZ54_10555</name>
</gene>
<dbReference type="PANTHER" id="PTHR30472">
    <property type="entry name" value="FERRIC ENTEROBACTIN TRANSPORT SYSTEM PERMEASE PROTEIN"/>
    <property type="match status" value="1"/>
</dbReference>
<keyword evidence="3" id="KW-0813">Transport</keyword>
<evidence type="ECO:0000256" key="3">
    <source>
        <dbReference type="ARBA" id="ARBA00022448"/>
    </source>
</evidence>
<dbReference type="InterPro" id="IPR000522">
    <property type="entry name" value="ABC_transptr_permease_BtuC"/>
</dbReference>
<accession>A0A4S3B0V5</accession>
<dbReference type="GO" id="GO:0033214">
    <property type="term" value="P:siderophore-iron import into cell"/>
    <property type="evidence" value="ECO:0007669"/>
    <property type="project" value="TreeGrafter"/>
</dbReference>
<keyword evidence="4" id="KW-1003">Cell membrane</keyword>
<proteinExistence type="inferred from homology"/>
<feature type="transmembrane region" description="Helical" evidence="8">
    <location>
        <begin position="99"/>
        <end position="117"/>
    </location>
</feature>
<keyword evidence="10" id="KW-1185">Reference proteome</keyword>
<evidence type="ECO:0000256" key="1">
    <source>
        <dbReference type="ARBA" id="ARBA00004651"/>
    </source>
</evidence>
<reference evidence="9 10" key="1">
    <citation type="submission" date="2019-01" db="EMBL/GenBank/DDBJ databases">
        <title>Vagococcus silagei sp. nov. isolated from brewer's grain.</title>
        <authorList>
            <person name="Guu J.-R."/>
        </authorList>
    </citation>
    <scope>NUCLEOTIDE SEQUENCE [LARGE SCALE GENOMIC DNA]</scope>
    <source>
        <strain evidence="9 10">2B-2</strain>
    </source>
</reference>
<feature type="transmembrane region" description="Helical" evidence="8">
    <location>
        <begin position="212"/>
        <end position="233"/>
    </location>
</feature>
<dbReference type="OrthoDB" id="9811721at2"/>
<evidence type="ECO:0000313" key="9">
    <source>
        <dbReference type="EMBL" id="THB60402.1"/>
    </source>
</evidence>
<keyword evidence="5 8" id="KW-0812">Transmembrane</keyword>
<dbReference type="FunFam" id="1.10.3470.10:FF:000001">
    <property type="entry name" value="Vitamin B12 ABC transporter permease BtuC"/>
    <property type="match status" value="1"/>
</dbReference>
<feature type="transmembrane region" description="Helical" evidence="8">
    <location>
        <begin position="291"/>
        <end position="312"/>
    </location>
</feature>
<dbReference type="EMBL" id="SDGV01000024">
    <property type="protein sequence ID" value="THB60402.1"/>
    <property type="molecule type" value="Genomic_DNA"/>
</dbReference>
<dbReference type="SUPFAM" id="SSF81345">
    <property type="entry name" value="ABC transporter involved in vitamin B12 uptake, BtuC"/>
    <property type="match status" value="1"/>
</dbReference>
<comment type="caution">
    <text evidence="9">The sequence shown here is derived from an EMBL/GenBank/DDBJ whole genome shotgun (WGS) entry which is preliminary data.</text>
</comment>
<feature type="transmembrane region" description="Helical" evidence="8">
    <location>
        <begin position="253"/>
        <end position="279"/>
    </location>
</feature>